<evidence type="ECO:0000313" key="7">
    <source>
        <dbReference type="Proteomes" id="UP000253204"/>
    </source>
</evidence>
<proteinExistence type="predicted"/>
<dbReference type="Gene3D" id="3.30.1490.20">
    <property type="entry name" value="ATP-grasp fold, A domain"/>
    <property type="match status" value="1"/>
</dbReference>
<dbReference type="Pfam" id="PF02655">
    <property type="entry name" value="ATP-grasp_3"/>
    <property type="match status" value="1"/>
</dbReference>
<dbReference type="Gene3D" id="3.30.470.20">
    <property type="entry name" value="ATP-grasp fold, B domain"/>
    <property type="match status" value="1"/>
</dbReference>
<keyword evidence="3 4" id="KW-0067">ATP-binding</keyword>
<dbReference type="InterPro" id="IPR048764">
    <property type="entry name" value="PylC_N"/>
</dbReference>
<dbReference type="PROSITE" id="PS50975">
    <property type="entry name" value="ATP_GRASP"/>
    <property type="match status" value="1"/>
</dbReference>
<sequence>MIFYWAESCMIGTSILSCNLNGITIPFIKMFSHLPMNILLTCAGRRHYLASYFNRTLGQTGRVVGTDMDLSAPALQACDAAHQVPGVFEAGYLDALKKVILAENIHMVFSLNDLEAGLLAENRAALEQETGATFYVPPVSSLEVCSDKWRTFEFARQIGVAAPETFLTVAGVVEALKLGRVQFPLIIKPRWGSASIGLYMVETREYLESGFEACRKAVAKSALSSLSTKDSVIIQEVIQGPEYGVDILYGQQENYIGFTAKKKLAMRAGETDKAVTMAPEPFREIVAKIAGALPHRGNLDCDFLERDGRLYLLEFNPRFGGGYPFTHMAGANHVQMLLDDYQGRELIPYSYQVGKAFAKFDSLVEVPV</sequence>
<organism evidence="6 7">
    <name type="scientific">Vreelandella rituensis</name>
    <dbReference type="NCBI Taxonomy" id="2282306"/>
    <lineage>
        <taxon>Bacteria</taxon>
        <taxon>Pseudomonadati</taxon>
        <taxon>Pseudomonadota</taxon>
        <taxon>Gammaproteobacteria</taxon>
        <taxon>Oceanospirillales</taxon>
        <taxon>Halomonadaceae</taxon>
        <taxon>Vreelandella</taxon>
    </lineage>
</organism>
<dbReference type="InterPro" id="IPR011761">
    <property type="entry name" value="ATP-grasp"/>
</dbReference>
<feature type="domain" description="ATP-grasp" evidence="5">
    <location>
        <begin position="152"/>
        <end position="342"/>
    </location>
</feature>
<dbReference type="InterPro" id="IPR013815">
    <property type="entry name" value="ATP_grasp_subdomain_1"/>
</dbReference>
<protein>
    <submittedName>
        <fullName evidence="6">ATP-grasp domain-containing protein</fullName>
    </submittedName>
</protein>
<keyword evidence="1" id="KW-0436">Ligase</keyword>
<accession>A0A368TN92</accession>
<dbReference type="Proteomes" id="UP000253204">
    <property type="component" value="Unassembled WGS sequence"/>
</dbReference>
<dbReference type="PANTHER" id="PTHR43585:SF2">
    <property type="entry name" value="ATP-GRASP ENZYME FSQD"/>
    <property type="match status" value="1"/>
</dbReference>
<dbReference type="PANTHER" id="PTHR43585">
    <property type="entry name" value="FUMIPYRROLE BIOSYNTHESIS PROTEIN C"/>
    <property type="match status" value="1"/>
</dbReference>
<evidence type="ECO:0000256" key="2">
    <source>
        <dbReference type="ARBA" id="ARBA00022741"/>
    </source>
</evidence>
<evidence type="ECO:0000313" key="6">
    <source>
        <dbReference type="EMBL" id="RCV86064.1"/>
    </source>
</evidence>
<gene>
    <name evidence="6" type="ORF">DU506_19200</name>
</gene>
<dbReference type="InterPro" id="IPR052032">
    <property type="entry name" value="ATP-dep_AA_Ligase"/>
</dbReference>
<dbReference type="Gene3D" id="3.40.50.20">
    <property type="match status" value="1"/>
</dbReference>
<dbReference type="GO" id="GO:0005524">
    <property type="term" value="F:ATP binding"/>
    <property type="evidence" value="ECO:0007669"/>
    <property type="project" value="UniProtKB-UniRule"/>
</dbReference>
<keyword evidence="2 4" id="KW-0547">Nucleotide-binding</keyword>
<evidence type="ECO:0000256" key="3">
    <source>
        <dbReference type="ARBA" id="ARBA00022840"/>
    </source>
</evidence>
<dbReference type="AlphaFoldDB" id="A0A368TN92"/>
<name>A0A368TN92_9GAMM</name>
<dbReference type="OrthoDB" id="9765608at2"/>
<evidence type="ECO:0000259" key="5">
    <source>
        <dbReference type="PROSITE" id="PS50975"/>
    </source>
</evidence>
<keyword evidence="7" id="KW-1185">Reference proteome</keyword>
<evidence type="ECO:0000256" key="1">
    <source>
        <dbReference type="ARBA" id="ARBA00022598"/>
    </source>
</evidence>
<dbReference type="EMBL" id="QPIJ01000075">
    <property type="protein sequence ID" value="RCV86064.1"/>
    <property type="molecule type" value="Genomic_DNA"/>
</dbReference>
<evidence type="ECO:0000256" key="4">
    <source>
        <dbReference type="PROSITE-ProRule" id="PRU00409"/>
    </source>
</evidence>
<dbReference type="InterPro" id="IPR003806">
    <property type="entry name" value="ATP-grasp_PylC-type"/>
</dbReference>
<reference evidence="6 7" key="1">
    <citation type="submission" date="2018-07" db="EMBL/GenBank/DDBJ databases">
        <title>Halomonas rutogse sp. nov., isolated from Lake TangqianCo on Tibetan Plateau.</title>
        <authorList>
            <person name="Lu H."/>
            <person name="Xing P."/>
            <person name="Wu Q."/>
        </authorList>
    </citation>
    <scope>NUCLEOTIDE SEQUENCE [LARGE SCALE GENOMIC DNA]</scope>
    <source>
        <strain evidence="6 7">TQ8S</strain>
    </source>
</reference>
<dbReference type="Pfam" id="PF21360">
    <property type="entry name" value="PylC-like_N"/>
    <property type="match status" value="1"/>
</dbReference>
<dbReference type="SUPFAM" id="SSF56059">
    <property type="entry name" value="Glutathione synthetase ATP-binding domain-like"/>
    <property type="match status" value="1"/>
</dbReference>
<dbReference type="GO" id="GO:0046872">
    <property type="term" value="F:metal ion binding"/>
    <property type="evidence" value="ECO:0007669"/>
    <property type="project" value="InterPro"/>
</dbReference>
<dbReference type="NCBIfam" id="NF009404">
    <property type="entry name" value="PRK12767.1-3"/>
    <property type="match status" value="1"/>
</dbReference>
<comment type="caution">
    <text evidence="6">The sequence shown here is derived from an EMBL/GenBank/DDBJ whole genome shotgun (WGS) entry which is preliminary data.</text>
</comment>
<dbReference type="GO" id="GO:0016874">
    <property type="term" value="F:ligase activity"/>
    <property type="evidence" value="ECO:0007669"/>
    <property type="project" value="UniProtKB-KW"/>
</dbReference>